<dbReference type="PANTHER" id="PTHR43229:SF2">
    <property type="entry name" value="NODULATION PROTEIN J"/>
    <property type="match status" value="1"/>
</dbReference>
<keyword evidence="8" id="KW-1185">Reference proteome</keyword>
<feature type="transmembrane region" description="Helical" evidence="5">
    <location>
        <begin position="130"/>
        <end position="155"/>
    </location>
</feature>
<dbReference type="InterPro" id="IPR051784">
    <property type="entry name" value="Nod_factor_ABC_transporter"/>
</dbReference>
<dbReference type="RefSeq" id="WP_311034847.1">
    <property type="nucleotide sequence ID" value="NZ_CP117522.1"/>
</dbReference>
<keyword evidence="3 5" id="KW-1133">Transmembrane helix</keyword>
<evidence type="ECO:0000256" key="4">
    <source>
        <dbReference type="ARBA" id="ARBA00023136"/>
    </source>
</evidence>
<comment type="caution">
    <text evidence="5">Lacks conserved residue(s) required for the propagation of feature annotation.</text>
</comment>
<keyword evidence="5" id="KW-1003">Cell membrane</keyword>
<comment type="similarity">
    <text evidence="5">Belongs to the ABC-2 integral membrane protein family.</text>
</comment>
<keyword evidence="4 5" id="KW-0472">Membrane</keyword>
<dbReference type="InterPro" id="IPR047817">
    <property type="entry name" value="ABC2_TM_bact-type"/>
</dbReference>
<organism evidence="7 8">
    <name type="scientific">Streptomyces luomodiensis</name>
    <dbReference type="NCBI Taxonomy" id="3026192"/>
    <lineage>
        <taxon>Bacteria</taxon>
        <taxon>Bacillati</taxon>
        <taxon>Actinomycetota</taxon>
        <taxon>Actinomycetes</taxon>
        <taxon>Kitasatosporales</taxon>
        <taxon>Streptomycetaceae</taxon>
        <taxon>Streptomyces</taxon>
    </lineage>
</organism>
<evidence type="ECO:0000313" key="7">
    <source>
        <dbReference type="EMBL" id="WNE95507.1"/>
    </source>
</evidence>
<feature type="transmembrane region" description="Helical" evidence="5">
    <location>
        <begin position="218"/>
        <end position="236"/>
    </location>
</feature>
<proteinExistence type="inferred from homology"/>
<evidence type="ECO:0000259" key="6">
    <source>
        <dbReference type="PROSITE" id="PS51012"/>
    </source>
</evidence>
<feature type="domain" description="ABC transmembrane type-2" evidence="6">
    <location>
        <begin position="19"/>
        <end position="243"/>
    </location>
</feature>
<feature type="transmembrane region" description="Helical" evidence="5">
    <location>
        <begin position="104"/>
        <end position="124"/>
    </location>
</feature>
<keyword evidence="2 5" id="KW-0812">Transmembrane</keyword>
<evidence type="ECO:0000256" key="2">
    <source>
        <dbReference type="ARBA" id="ARBA00022692"/>
    </source>
</evidence>
<keyword evidence="5" id="KW-0813">Transport</keyword>
<evidence type="ECO:0000256" key="3">
    <source>
        <dbReference type="ARBA" id="ARBA00022989"/>
    </source>
</evidence>
<evidence type="ECO:0000256" key="1">
    <source>
        <dbReference type="ARBA" id="ARBA00004141"/>
    </source>
</evidence>
<dbReference type="PROSITE" id="PS51012">
    <property type="entry name" value="ABC_TM2"/>
    <property type="match status" value="1"/>
</dbReference>
<name>A0ABY9USG8_9ACTN</name>
<feature type="transmembrane region" description="Helical" evidence="5">
    <location>
        <begin position="20"/>
        <end position="39"/>
    </location>
</feature>
<feature type="transmembrane region" description="Helical" evidence="5">
    <location>
        <begin position="162"/>
        <end position="181"/>
    </location>
</feature>
<dbReference type="InterPro" id="IPR013525">
    <property type="entry name" value="ABC2_TM"/>
</dbReference>
<reference evidence="7 8" key="1">
    <citation type="submission" date="2023-02" db="EMBL/GenBank/DDBJ databases">
        <title>Streptomyces sp. SCA4-21 with antifungal activity against Fusarium oxysporum f. sp. cubense, Streptomyces sp. SCA2-17 with antifungal activity against Fusarium oxysporum f. sp. cubense.</title>
        <authorList>
            <person name="Qi D."/>
        </authorList>
    </citation>
    <scope>NUCLEOTIDE SEQUENCE [LARGE SCALE GENOMIC DNA]</scope>
    <source>
        <strain evidence="7 8">SCA4-21</strain>
    </source>
</reference>
<protein>
    <recommendedName>
        <fullName evidence="5">Transport permease protein</fullName>
    </recommendedName>
</protein>
<accession>A0ABY9USG8</accession>
<dbReference type="EMBL" id="CP117522">
    <property type="protein sequence ID" value="WNE95507.1"/>
    <property type="molecule type" value="Genomic_DNA"/>
</dbReference>
<dbReference type="PANTHER" id="PTHR43229">
    <property type="entry name" value="NODULATION PROTEIN J"/>
    <property type="match status" value="1"/>
</dbReference>
<dbReference type="Pfam" id="PF01061">
    <property type="entry name" value="ABC2_membrane"/>
    <property type="match status" value="1"/>
</dbReference>
<comment type="subcellular location">
    <subcellularLocation>
        <location evidence="5">Cell membrane</location>
        <topology evidence="5">Multi-pass membrane protein</topology>
    </subcellularLocation>
    <subcellularLocation>
        <location evidence="1">Membrane</location>
        <topology evidence="1">Multi-pass membrane protein</topology>
    </subcellularLocation>
</comment>
<gene>
    <name evidence="7" type="ORF">PS467_09200</name>
</gene>
<evidence type="ECO:0000313" key="8">
    <source>
        <dbReference type="Proteomes" id="UP001305606"/>
    </source>
</evidence>
<dbReference type="Proteomes" id="UP001305606">
    <property type="component" value="Chromosome"/>
</dbReference>
<evidence type="ECO:0000256" key="5">
    <source>
        <dbReference type="RuleBase" id="RU361157"/>
    </source>
</evidence>
<sequence length="247" mass="26009">MYVGQLADLIAIQLLNWRWSWTSTIATGMVAPLISLIGLSRVSERGGSDDLLHLLVGALVLGICFENQNKLASHFAYMRATGALSQFAALPVRPALLVLASATAFFLLSLPSLFVTAVLGSLFLQVGFHLHLLIVIVVPMVTLPMAGLGVVIGSWARNINQAGAISVASTMVMVLIGGILVPPGSLPAGASIVGKISPATYAASAMNQVIAGPVTSRLLSDACFLIAFTVVTFVLATRRIRWRSGEE</sequence>